<comment type="caution">
    <text evidence="8">The sequence shown here is derived from an EMBL/GenBank/DDBJ whole genome shotgun (WGS) entry which is preliminary data.</text>
</comment>
<dbReference type="Pfam" id="PF08561">
    <property type="entry name" value="Ribosomal_L37"/>
    <property type="match status" value="1"/>
</dbReference>
<dbReference type="InterPro" id="IPR013870">
    <property type="entry name" value="Ribosomal_mL54"/>
</dbReference>
<reference evidence="8" key="2">
    <citation type="journal article" date="2023" name="Microbiol Resour">
        <title>Decontamination and Annotation of the Draft Genome Sequence of the Oomycete Lagenidium giganteum ARSEF 373.</title>
        <authorList>
            <person name="Morgan W.R."/>
            <person name="Tartar A."/>
        </authorList>
    </citation>
    <scope>NUCLEOTIDE SEQUENCE</scope>
    <source>
        <strain evidence="8">ARSEF 373</strain>
    </source>
</reference>
<evidence type="ECO:0000256" key="4">
    <source>
        <dbReference type="ARBA" id="ARBA00023128"/>
    </source>
</evidence>
<name>A0AAV2YXW6_9STRA</name>
<evidence type="ECO:0000256" key="6">
    <source>
        <dbReference type="ARBA" id="ARBA00033752"/>
    </source>
</evidence>
<dbReference type="GO" id="GO:0005762">
    <property type="term" value="C:mitochondrial large ribosomal subunit"/>
    <property type="evidence" value="ECO:0007669"/>
    <property type="project" value="TreeGrafter"/>
</dbReference>
<organism evidence="8 9">
    <name type="scientific">Lagenidium giganteum</name>
    <dbReference type="NCBI Taxonomy" id="4803"/>
    <lineage>
        <taxon>Eukaryota</taxon>
        <taxon>Sar</taxon>
        <taxon>Stramenopiles</taxon>
        <taxon>Oomycota</taxon>
        <taxon>Peronosporomycetes</taxon>
        <taxon>Pythiales</taxon>
        <taxon>Pythiaceae</taxon>
    </lineage>
</organism>
<dbReference type="EMBL" id="DAKRPA010000092">
    <property type="protein sequence ID" value="DAZ99000.1"/>
    <property type="molecule type" value="Genomic_DNA"/>
</dbReference>
<dbReference type="GO" id="GO:0003735">
    <property type="term" value="F:structural constituent of ribosome"/>
    <property type="evidence" value="ECO:0007669"/>
    <property type="project" value="TreeGrafter"/>
</dbReference>
<evidence type="ECO:0000313" key="8">
    <source>
        <dbReference type="EMBL" id="DAZ99000.1"/>
    </source>
</evidence>
<evidence type="ECO:0000256" key="5">
    <source>
        <dbReference type="ARBA" id="ARBA00023274"/>
    </source>
</evidence>
<evidence type="ECO:0000313" key="9">
    <source>
        <dbReference type="Proteomes" id="UP001146120"/>
    </source>
</evidence>
<proteinExistence type="inferred from homology"/>
<keyword evidence="9" id="KW-1185">Reference proteome</keyword>
<keyword evidence="4" id="KW-0496">Mitochondrion</keyword>
<evidence type="ECO:0000256" key="1">
    <source>
        <dbReference type="ARBA" id="ARBA00004173"/>
    </source>
</evidence>
<dbReference type="Proteomes" id="UP001146120">
    <property type="component" value="Unassembled WGS sequence"/>
</dbReference>
<accession>A0AAV2YXW6</accession>
<dbReference type="PANTHER" id="PTHR28595:SF1">
    <property type="entry name" value="LARGE RIBOSOMAL SUBUNIT PROTEIN ML54"/>
    <property type="match status" value="1"/>
</dbReference>
<keyword evidence="3" id="KW-0689">Ribosomal protein</keyword>
<protein>
    <recommendedName>
        <fullName evidence="7">Large ribosomal subunit protein mL54</fullName>
    </recommendedName>
</protein>
<dbReference type="PANTHER" id="PTHR28595">
    <property type="entry name" value="39S RIBOSOMAL PROTEIN L54, MITOCHONDRIAL"/>
    <property type="match status" value="1"/>
</dbReference>
<evidence type="ECO:0000256" key="2">
    <source>
        <dbReference type="ARBA" id="ARBA00022946"/>
    </source>
</evidence>
<comment type="similarity">
    <text evidence="6">Belongs to the mitochondrion-specific ribosomal protein mL54 family.</text>
</comment>
<keyword evidence="5" id="KW-0687">Ribonucleoprotein</keyword>
<comment type="subcellular location">
    <subcellularLocation>
        <location evidence="1">Mitochondrion</location>
    </subcellularLocation>
</comment>
<evidence type="ECO:0000256" key="7">
    <source>
        <dbReference type="ARBA" id="ARBA00035179"/>
    </source>
</evidence>
<dbReference type="AlphaFoldDB" id="A0AAV2YXW6"/>
<keyword evidence="2" id="KW-0809">Transit peptide</keyword>
<gene>
    <name evidence="8" type="ORF">N0F65_011255</name>
</gene>
<evidence type="ECO:0000256" key="3">
    <source>
        <dbReference type="ARBA" id="ARBA00022980"/>
    </source>
</evidence>
<sequence>MLGRRVAVQLTKLSGVRTFAAPGKGKGGAAAVVEEVVDLTRYVPVNIMKDGQHPELKEPSQYPEWLFTLLDVQPTLGELERKGFDNLTLEEQRRLLTLSNRRTVKDNNAAKAKK</sequence>
<reference evidence="8" key="1">
    <citation type="submission" date="2022-11" db="EMBL/GenBank/DDBJ databases">
        <authorList>
            <person name="Morgan W.R."/>
            <person name="Tartar A."/>
        </authorList>
    </citation>
    <scope>NUCLEOTIDE SEQUENCE</scope>
    <source>
        <strain evidence="8">ARSEF 373</strain>
    </source>
</reference>